<keyword evidence="3" id="KW-0472">Membrane</keyword>
<reference evidence="4" key="1">
    <citation type="submission" date="2021-06" db="EMBL/GenBank/DDBJ databases">
        <authorList>
            <person name="Kallberg Y."/>
            <person name="Tangrot J."/>
            <person name="Rosling A."/>
        </authorList>
    </citation>
    <scope>NUCLEOTIDE SEQUENCE</scope>
    <source>
        <strain evidence="4">FL130A</strain>
    </source>
</reference>
<dbReference type="Gene3D" id="2.120.10.80">
    <property type="entry name" value="Kelch-type beta propeller"/>
    <property type="match status" value="1"/>
</dbReference>
<comment type="caution">
    <text evidence="4">The sequence shown here is derived from an EMBL/GenBank/DDBJ whole genome shotgun (WGS) entry which is preliminary data.</text>
</comment>
<accession>A0A9N9DEN2</accession>
<dbReference type="PANTHER" id="PTHR47435">
    <property type="entry name" value="KELCH REPEAT PROTEIN (AFU_ORTHOLOGUE AFUA_5G12780)"/>
    <property type="match status" value="1"/>
</dbReference>
<feature type="transmembrane region" description="Helical" evidence="3">
    <location>
        <begin position="395"/>
        <end position="415"/>
    </location>
</feature>
<keyword evidence="2" id="KW-0408">Iron</keyword>
<organism evidence="4 5">
    <name type="scientific">Ambispora leptoticha</name>
    <dbReference type="NCBI Taxonomy" id="144679"/>
    <lineage>
        <taxon>Eukaryota</taxon>
        <taxon>Fungi</taxon>
        <taxon>Fungi incertae sedis</taxon>
        <taxon>Mucoromycota</taxon>
        <taxon>Glomeromycotina</taxon>
        <taxon>Glomeromycetes</taxon>
        <taxon>Archaeosporales</taxon>
        <taxon>Ambisporaceae</taxon>
        <taxon>Ambispora</taxon>
    </lineage>
</organism>
<protein>
    <submittedName>
        <fullName evidence="4">7925_t:CDS:1</fullName>
    </submittedName>
</protein>
<dbReference type="InterPro" id="IPR011043">
    <property type="entry name" value="Gal_Oxase/kelch_b-propeller"/>
</dbReference>
<dbReference type="SUPFAM" id="SSF50965">
    <property type="entry name" value="Galactose oxidase, central domain"/>
    <property type="match status" value="1"/>
</dbReference>
<dbReference type="EMBL" id="CAJVPS010007582">
    <property type="protein sequence ID" value="CAG8636173.1"/>
    <property type="molecule type" value="Genomic_DNA"/>
</dbReference>
<dbReference type="PANTHER" id="PTHR47435:SF4">
    <property type="entry name" value="KELCH REPEAT PROTEIN (AFU_ORTHOLOGUE AFUA_5G12780)"/>
    <property type="match status" value="1"/>
</dbReference>
<dbReference type="InterPro" id="IPR015915">
    <property type="entry name" value="Kelch-typ_b-propeller"/>
</dbReference>
<evidence type="ECO:0000256" key="1">
    <source>
        <dbReference type="ARBA" id="ARBA00022737"/>
    </source>
</evidence>
<dbReference type="Pfam" id="PF24681">
    <property type="entry name" value="Kelch_KLHDC2_KLHL20_DRC7"/>
    <property type="match status" value="1"/>
</dbReference>
<evidence type="ECO:0000256" key="3">
    <source>
        <dbReference type="SAM" id="Phobius"/>
    </source>
</evidence>
<dbReference type="GO" id="GO:0019760">
    <property type="term" value="P:glucosinolate metabolic process"/>
    <property type="evidence" value="ECO:0007669"/>
    <property type="project" value="UniProtKB-ARBA"/>
</dbReference>
<dbReference type="AlphaFoldDB" id="A0A9N9DEN2"/>
<keyword evidence="3" id="KW-0812">Transmembrane</keyword>
<sequence>MAALLNRRMMWKIFINRNITDTNVGQSYVLDTWRMRDVGQCPKMSTSARTSKIYNTAMHVGGVLDDDTSISTDFFTLEISDMNSLNFAQQNINNSPKVAFVTSVINDNDSTIRVFGSPDNKMLYEGSLFNITSKSSFWKGPSTFNNPQARIMNAIADSFGNIFIFGRFTQITIPPSQTTIPPSQQTSHLQKRMDSSTQQQFPQTHVMLIYNLSTDDWSSIDDDQSELPASDFTATYIQDSNSIIYIGGKFINGTIITMNQIWTYNISDKSLTPKLATDTNNIVGRYGHSACLVQNKIIIYGGKSDEPLDPSNALVILEINGDNYILTIAPQANVLTAIPYYHTATIIDDTYMVVAFGKDGKSDKLTSNTNFISILKIVGDEYTWKIYSPKKGANIGVIVGGVVGGILGVFILGFFSNKSSNGKYLKDNSGVNEPCEQ</sequence>
<keyword evidence="3" id="KW-1133">Transmembrane helix</keyword>
<evidence type="ECO:0000313" key="5">
    <source>
        <dbReference type="Proteomes" id="UP000789508"/>
    </source>
</evidence>
<dbReference type="OrthoDB" id="2364877at2759"/>
<evidence type="ECO:0000256" key="2">
    <source>
        <dbReference type="ARBA" id="ARBA00023004"/>
    </source>
</evidence>
<dbReference type="Proteomes" id="UP000789508">
    <property type="component" value="Unassembled WGS sequence"/>
</dbReference>
<keyword evidence="5" id="KW-1185">Reference proteome</keyword>
<name>A0A9N9DEN2_9GLOM</name>
<gene>
    <name evidence="4" type="ORF">ALEPTO_LOCUS9549</name>
</gene>
<evidence type="ECO:0000313" key="4">
    <source>
        <dbReference type="EMBL" id="CAG8636173.1"/>
    </source>
</evidence>
<proteinExistence type="predicted"/>
<keyword evidence="1" id="KW-0677">Repeat</keyword>